<keyword evidence="5 9" id="KW-0067">ATP-binding</keyword>
<organism evidence="11 12">
    <name type="scientific">Actinocrinis puniceicyclus</name>
    <dbReference type="NCBI Taxonomy" id="977794"/>
    <lineage>
        <taxon>Bacteria</taxon>
        <taxon>Bacillati</taxon>
        <taxon>Actinomycetota</taxon>
        <taxon>Actinomycetes</taxon>
        <taxon>Catenulisporales</taxon>
        <taxon>Actinospicaceae</taxon>
        <taxon>Actinocrinis</taxon>
    </lineage>
</organism>
<dbReference type="EMBL" id="JAGSXH010000145">
    <property type="protein sequence ID" value="MBS2966391.1"/>
    <property type="molecule type" value="Genomic_DNA"/>
</dbReference>
<evidence type="ECO:0000313" key="11">
    <source>
        <dbReference type="EMBL" id="MBS2966391.1"/>
    </source>
</evidence>
<dbReference type="SUPFAM" id="SSF53613">
    <property type="entry name" value="Ribokinase-like"/>
    <property type="match status" value="1"/>
</dbReference>
<comment type="caution">
    <text evidence="11">The sequence shown here is derived from an EMBL/GenBank/DDBJ whole genome shotgun (WGS) entry which is preliminary data.</text>
</comment>
<evidence type="ECO:0000256" key="9">
    <source>
        <dbReference type="HAMAP-Rule" id="MF_01987"/>
    </source>
</evidence>
<keyword evidence="9" id="KW-0963">Cytoplasm</keyword>
<dbReference type="InterPro" id="IPR011611">
    <property type="entry name" value="PfkB_dom"/>
</dbReference>
<comment type="subcellular location">
    <subcellularLocation>
        <location evidence="9">Cytoplasm</location>
    </subcellularLocation>
</comment>
<comment type="function">
    <text evidence="9">Catalyzes the phosphorylation of ribose at O-5 in a reaction requiring ATP and magnesium. The resulting D-ribose-5-phosphate can then be used either for sythesis of nucleotides, histidine, and tryptophan, or as a component of the pentose phosphate pathway.</text>
</comment>
<keyword evidence="8 9" id="KW-0119">Carbohydrate metabolism</keyword>
<dbReference type="UniPathway" id="UPA00916">
    <property type="reaction ID" value="UER00889"/>
</dbReference>
<comment type="similarity">
    <text evidence="9">Belongs to the carbohydrate kinase PfkB family. Ribokinase subfamily.</text>
</comment>
<dbReference type="GO" id="GO:0005524">
    <property type="term" value="F:ATP binding"/>
    <property type="evidence" value="ECO:0007669"/>
    <property type="project" value="UniProtKB-UniRule"/>
</dbReference>
<evidence type="ECO:0000256" key="6">
    <source>
        <dbReference type="ARBA" id="ARBA00022842"/>
    </source>
</evidence>
<gene>
    <name evidence="9" type="primary">rbsK</name>
    <name evidence="11" type="ORF">KGA66_25340</name>
</gene>
<feature type="binding site" evidence="9">
    <location>
        <begin position="59"/>
        <end position="63"/>
    </location>
    <ligand>
        <name>substrate</name>
    </ligand>
</feature>
<dbReference type="GO" id="GO:0004747">
    <property type="term" value="F:ribokinase activity"/>
    <property type="evidence" value="ECO:0007669"/>
    <property type="project" value="UniProtKB-UniRule"/>
</dbReference>
<evidence type="ECO:0000259" key="10">
    <source>
        <dbReference type="Pfam" id="PF00294"/>
    </source>
</evidence>
<feature type="binding site" evidence="9">
    <location>
        <position position="279"/>
    </location>
    <ligand>
        <name>K(+)</name>
        <dbReference type="ChEBI" id="CHEBI:29103"/>
    </ligand>
</feature>
<comment type="subunit">
    <text evidence="9">Homodimer.</text>
</comment>
<sequence>MPKRSEPAPDPETARAGGLALPRVVVLGSANIDLVARCRALPGPGETVLATRLDALPGGKGANQAVAAARSGMAECAFLGAVGRDEHGARLREALRADGVDVSLLREVAGVPTGIALIAVDAQGANSIVVVPGANGTLSELTAAELDAIRGGAVVLAQLEVPAETVRAAFEAVHERGTREAGADATALTVLNAAPARPLDAALLAVTDLLVVNEIEAAMLTGSRPGPARDEIAAPWDLCAGLLELAPRVVLTLGEQGACFADRAGTRHQSPAAPARAVDTTAAGDTFAGVFAAALAARRPAVVALRYACAAASLSVEMPGAIASIPTAARTAERYREAYGAATPAVR</sequence>
<dbReference type="AlphaFoldDB" id="A0A8J7WPR0"/>
<evidence type="ECO:0000256" key="1">
    <source>
        <dbReference type="ARBA" id="ARBA00022679"/>
    </source>
</evidence>
<feature type="binding site" evidence="9">
    <location>
        <begin position="31"/>
        <end position="33"/>
    </location>
    <ligand>
        <name>substrate</name>
    </ligand>
</feature>
<keyword evidence="7 9" id="KW-0630">Potassium</keyword>
<comment type="catalytic activity">
    <reaction evidence="9">
        <text>D-ribose + ATP = D-ribose 5-phosphate + ADP + H(+)</text>
        <dbReference type="Rhea" id="RHEA:13697"/>
        <dbReference type="ChEBI" id="CHEBI:15378"/>
        <dbReference type="ChEBI" id="CHEBI:30616"/>
        <dbReference type="ChEBI" id="CHEBI:47013"/>
        <dbReference type="ChEBI" id="CHEBI:78346"/>
        <dbReference type="ChEBI" id="CHEBI:456216"/>
        <dbReference type="EC" id="2.7.1.15"/>
    </reaction>
</comment>
<dbReference type="GO" id="GO:0019303">
    <property type="term" value="P:D-ribose catabolic process"/>
    <property type="evidence" value="ECO:0007669"/>
    <property type="project" value="UniProtKB-UniRule"/>
</dbReference>
<dbReference type="GO" id="GO:0005829">
    <property type="term" value="C:cytosol"/>
    <property type="evidence" value="ECO:0007669"/>
    <property type="project" value="TreeGrafter"/>
</dbReference>
<evidence type="ECO:0000313" key="12">
    <source>
        <dbReference type="Proteomes" id="UP000677913"/>
    </source>
</evidence>
<keyword evidence="4 9" id="KW-0418">Kinase</keyword>
<dbReference type="PRINTS" id="PR00990">
    <property type="entry name" value="RIBOKINASE"/>
</dbReference>
<evidence type="ECO:0000256" key="3">
    <source>
        <dbReference type="ARBA" id="ARBA00022741"/>
    </source>
</evidence>
<feature type="binding site" evidence="9">
    <location>
        <position position="285"/>
    </location>
    <ligand>
        <name>substrate</name>
    </ligand>
</feature>
<keyword evidence="1 9" id="KW-0808">Transferase</keyword>
<evidence type="ECO:0000256" key="7">
    <source>
        <dbReference type="ARBA" id="ARBA00022958"/>
    </source>
</evidence>
<dbReference type="GO" id="GO:0046872">
    <property type="term" value="F:metal ion binding"/>
    <property type="evidence" value="ECO:0007669"/>
    <property type="project" value="UniProtKB-KW"/>
</dbReference>
<dbReference type="InterPro" id="IPR011877">
    <property type="entry name" value="Ribokinase"/>
</dbReference>
<feature type="binding site" evidence="9">
    <location>
        <position position="160"/>
    </location>
    <ligand>
        <name>substrate</name>
    </ligand>
</feature>
<dbReference type="PANTHER" id="PTHR10584">
    <property type="entry name" value="SUGAR KINASE"/>
    <property type="match status" value="1"/>
</dbReference>
<dbReference type="InterPro" id="IPR029056">
    <property type="entry name" value="Ribokinase-like"/>
</dbReference>
<feature type="binding site" evidence="9">
    <location>
        <position position="324"/>
    </location>
    <ligand>
        <name>K(+)</name>
        <dbReference type="ChEBI" id="CHEBI:29103"/>
    </ligand>
</feature>
<dbReference type="Proteomes" id="UP000677913">
    <property type="component" value="Unassembled WGS sequence"/>
</dbReference>
<dbReference type="Gene3D" id="3.40.1190.20">
    <property type="match status" value="1"/>
</dbReference>
<comment type="caution">
    <text evidence="9">Lacks conserved residue(s) required for the propagation of feature annotation.</text>
</comment>
<dbReference type="InterPro" id="IPR002139">
    <property type="entry name" value="Ribo/fructo_kinase"/>
</dbReference>
<feature type="binding site" evidence="9">
    <location>
        <position position="281"/>
    </location>
    <ligand>
        <name>K(+)</name>
        <dbReference type="ChEBI" id="CHEBI:29103"/>
    </ligand>
</feature>
<evidence type="ECO:0000256" key="5">
    <source>
        <dbReference type="ARBA" id="ARBA00022840"/>
    </source>
</evidence>
<dbReference type="CDD" id="cd01174">
    <property type="entry name" value="ribokinase"/>
    <property type="match status" value="1"/>
</dbReference>
<feature type="domain" description="Carbohydrate kinase PfkB" evidence="10">
    <location>
        <begin position="23"/>
        <end position="327"/>
    </location>
</feature>
<feature type="binding site" evidence="9">
    <location>
        <begin position="284"/>
        <end position="285"/>
    </location>
    <ligand>
        <name>ATP</name>
        <dbReference type="ChEBI" id="CHEBI:30616"/>
    </ligand>
</feature>
<evidence type="ECO:0000256" key="2">
    <source>
        <dbReference type="ARBA" id="ARBA00022723"/>
    </source>
</evidence>
<feature type="binding site" evidence="9">
    <location>
        <position position="213"/>
    </location>
    <ligand>
        <name>ATP</name>
        <dbReference type="ChEBI" id="CHEBI:30616"/>
    </ligand>
</feature>
<feature type="binding site" evidence="9">
    <location>
        <begin position="252"/>
        <end position="257"/>
    </location>
    <ligand>
        <name>ATP</name>
        <dbReference type="ChEBI" id="CHEBI:30616"/>
    </ligand>
</feature>
<accession>A0A8J7WPR0</accession>
<comment type="activity regulation">
    <text evidence="9">Activated by a monovalent cation that binds near, but not in, the active site. The most likely occupant of the site in vivo is potassium. Ion binding induces a conformational change that may alter substrate affinity.</text>
</comment>
<dbReference type="PANTHER" id="PTHR10584:SF166">
    <property type="entry name" value="RIBOKINASE"/>
    <property type="match status" value="1"/>
</dbReference>
<comment type="pathway">
    <text evidence="9">Carbohydrate metabolism; D-ribose degradation; D-ribose 5-phosphate from beta-D-ribopyranose: step 2/2.</text>
</comment>
<dbReference type="EC" id="2.7.1.15" evidence="9"/>
<keyword evidence="12" id="KW-1185">Reference proteome</keyword>
<feature type="binding site" evidence="9">
    <location>
        <position position="315"/>
    </location>
    <ligand>
        <name>K(+)</name>
        <dbReference type="ChEBI" id="CHEBI:29103"/>
    </ligand>
</feature>
<proteinExistence type="inferred from homology"/>
<evidence type="ECO:0000256" key="8">
    <source>
        <dbReference type="ARBA" id="ARBA00023277"/>
    </source>
</evidence>
<keyword evidence="3 9" id="KW-0547">Nucleotide-binding</keyword>
<evidence type="ECO:0000256" key="4">
    <source>
        <dbReference type="ARBA" id="ARBA00022777"/>
    </source>
</evidence>
<feature type="binding site" evidence="9">
    <location>
        <position position="320"/>
    </location>
    <ligand>
        <name>K(+)</name>
        <dbReference type="ChEBI" id="CHEBI:29103"/>
    </ligand>
</feature>
<dbReference type="HAMAP" id="MF_01987">
    <property type="entry name" value="Ribokinase"/>
    <property type="match status" value="1"/>
</dbReference>
<reference evidence="11" key="1">
    <citation type="submission" date="2021-04" db="EMBL/GenBank/DDBJ databases">
        <title>Genome based classification of Actinospica acidithermotolerans sp. nov., an actinobacterium isolated from an Indonesian hot spring.</title>
        <authorList>
            <person name="Kusuma A.B."/>
            <person name="Putra K.E."/>
            <person name="Nafisah S."/>
            <person name="Loh J."/>
            <person name="Nouioui I."/>
            <person name="Goodfellow M."/>
        </authorList>
    </citation>
    <scope>NUCLEOTIDE SEQUENCE</scope>
    <source>
        <strain evidence="11">DSM 45618</strain>
    </source>
</reference>
<comment type="cofactor">
    <cofactor evidence="9">
        <name>Mg(2+)</name>
        <dbReference type="ChEBI" id="CHEBI:18420"/>
    </cofactor>
    <text evidence="9">Requires a divalent cation, most likely magnesium in vivo, as an electrophilic catalyst to aid phosphoryl group transfer. It is the chelate of the metal and the nucleotide that is the actual substrate.</text>
</comment>
<feature type="active site" description="Proton acceptor" evidence="9">
    <location>
        <position position="285"/>
    </location>
</feature>
<feature type="binding site" evidence="9">
    <location>
        <position position="318"/>
    </location>
    <ligand>
        <name>K(+)</name>
        <dbReference type="ChEBI" id="CHEBI:29103"/>
    </ligand>
</feature>
<dbReference type="Pfam" id="PF00294">
    <property type="entry name" value="PfkB"/>
    <property type="match status" value="1"/>
</dbReference>
<protein>
    <recommendedName>
        <fullName evidence="9">Ribokinase</fullName>
        <shortName evidence="9">RK</shortName>
        <ecNumber evidence="9">2.7.1.15</ecNumber>
    </recommendedName>
</protein>
<keyword evidence="6 9" id="KW-0460">Magnesium</keyword>
<name>A0A8J7WPR0_9ACTN</name>
<keyword evidence="2 9" id="KW-0479">Metal-binding</keyword>